<evidence type="ECO:0000313" key="12">
    <source>
        <dbReference type="EMBL" id="MFD0790942.1"/>
    </source>
</evidence>
<evidence type="ECO:0000313" key="13">
    <source>
        <dbReference type="Proteomes" id="UP001597055"/>
    </source>
</evidence>
<feature type="transmembrane region" description="Helical" evidence="10">
    <location>
        <begin position="526"/>
        <end position="547"/>
    </location>
</feature>
<evidence type="ECO:0000256" key="3">
    <source>
        <dbReference type="ARBA" id="ARBA00022475"/>
    </source>
</evidence>
<dbReference type="Pfam" id="PF00005">
    <property type="entry name" value="ABC_tran"/>
    <property type="match status" value="2"/>
</dbReference>
<gene>
    <name evidence="12" type="ORF">ACFQ0P_11070</name>
</gene>
<dbReference type="PANTHER" id="PTHR43790">
    <property type="entry name" value="CARBOHYDRATE TRANSPORT ATP-BINDING PROTEIN MG119-RELATED"/>
    <property type="match status" value="1"/>
</dbReference>
<dbReference type="InterPro" id="IPR027417">
    <property type="entry name" value="P-loop_NTPase"/>
</dbReference>
<protein>
    <submittedName>
        <fullName evidence="12">ATP-binding cassette domain-containing protein</fullName>
    </submittedName>
</protein>
<dbReference type="InterPro" id="IPR001851">
    <property type="entry name" value="ABC_transp_permease"/>
</dbReference>
<name>A0ABW3AJ26_9MICO</name>
<sequence length="839" mass="85261">MNQIPTAVASALTLTDITKTYPGVKALDGVTVDVAAGRVHAVLGENGAGKSTLVGIAAGSVVPDAGAIGLAGRTYERIQPREAREAGLAIVYQTPALAPSLSVVDAMMLLLPESKRPTRRAAHGWLTRLFSSLSLSIDPAAAVSSLSLREAHLVEIAAALASEPSVLVLDEPTEALGPEETAWLFERVTALVAEGVAVIYITHRIPEVIEIADDLSVLRDGKVVGRGRVADFTADQIVKLIIGRSLETTFPAKAPAPAVDAVPALEVVELSGPGYDRVSFAVHPGQIIGLAGVEGNGQRAVLRGIAGSGATGGKVFVGGEQVSIASLRSAAAAGIAFLPGDRIGEAMFGKMSIRENTVAPSLKIAMPFGFVHRRREYALTRQGIEGLAVKAPHLEVPVSALSGGSQQKVLLARGRLGDPRVLLVEDPTQGVDAGARVEIYAFLRAMADAGVAVVVLSTDAVELEGLCDRVVVFSRGRVQASLTGDEVDERAITGAAVLSSETANVAVAKTGRRRSGRGLLAGEGQAAVLLGLAVALSIVASFVSSAFLSPLSISQLLAAAAVLILVGLAQLVVVITGGIDLSIGSVVALSAVIVSFFGQQGIGLFAVGAVLALAAGALVGLVNGLLVTRLGLPPVIATLVSSIAVLGIAQVLRPYPGGSAGGELLTTLGLAIAGVPVVLAIAVGVAIAMWFVIQRTGPGRGLRAAGSDAVKANRMGVRVPRTRLWAAIAAGTLAALAGLVVYSRSGIGDANAAQALTLTSVTAVVIAGASIFGGSGSALAVAAAGILLQTVTSALSFLGVGLSWQFWIQGAFVLFAAIVPMVIAIVRNDRAKLTSLRSG</sequence>
<feature type="transmembrane region" description="Helical" evidence="10">
    <location>
        <begin position="724"/>
        <end position="743"/>
    </location>
</feature>
<dbReference type="CDD" id="cd06579">
    <property type="entry name" value="TM_PBP1_transp_AraH_like"/>
    <property type="match status" value="1"/>
</dbReference>
<dbReference type="SMART" id="SM00382">
    <property type="entry name" value="AAA"/>
    <property type="match status" value="2"/>
</dbReference>
<evidence type="ECO:0000259" key="11">
    <source>
        <dbReference type="PROSITE" id="PS50893"/>
    </source>
</evidence>
<evidence type="ECO:0000256" key="10">
    <source>
        <dbReference type="SAM" id="Phobius"/>
    </source>
</evidence>
<accession>A0ABW3AJ26</accession>
<keyword evidence="5" id="KW-0677">Repeat</keyword>
<evidence type="ECO:0000256" key="9">
    <source>
        <dbReference type="ARBA" id="ARBA00023136"/>
    </source>
</evidence>
<dbReference type="PANTHER" id="PTHR43790:SF9">
    <property type="entry name" value="GALACTOFURANOSE TRANSPORTER ATP-BINDING PROTEIN YTFR"/>
    <property type="match status" value="1"/>
</dbReference>
<evidence type="ECO:0000256" key="7">
    <source>
        <dbReference type="ARBA" id="ARBA00022840"/>
    </source>
</evidence>
<feature type="transmembrane region" description="Helical" evidence="10">
    <location>
        <begin position="806"/>
        <end position="826"/>
    </location>
</feature>
<keyword evidence="13" id="KW-1185">Reference proteome</keyword>
<organism evidence="12 13">
    <name type="scientific">Microbacterium insulae</name>
    <dbReference type="NCBI Taxonomy" id="483014"/>
    <lineage>
        <taxon>Bacteria</taxon>
        <taxon>Bacillati</taxon>
        <taxon>Actinomycetota</taxon>
        <taxon>Actinomycetes</taxon>
        <taxon>Micrococcales</taxon>
        <taxon>Microbacteriaceae</taxon>
        <taxon>Microbacterium</taxon>
    </lineage>
</organism>
<keyword evidence="9 10" id="KW-0472">Membrane</keyword>
<feature type="transmembrane region" description="Helical" evidence="10">
    <location>
        <begin position="664"/>
        <end position="693"/>
    </location>
</feature>
<evidence type="ECO:0000256" key="8">
    <source>
        <dbReference type="ARBA" id="ARBA00022989"/>
    </source>
</evidence>
<feature type="transmembrane region" description="Helical" evidence="10">
    <location>
        <begin position="553"/>
        <end position="574"/>
    </location>
</feature>
<keyword evidence="8 10" id="KW-1133">Transmembrane helix</keyword>
<dbReference type="Gene3D" id="3.40.50.300">
    <property type="entry name" value="P-loop containing nucleotide triphosphate hydrolases"/>
    <property type="match status" value="2"/>
</dbReference>
<feature type="domain" description="ABC transporter" evidence="11">
    <location>
        <begin position="259"/>
        <end position="500"/>
    </location>
</feature>
<evidence type="ECO:0000256" key="5">
    <source>
        <dbReference type="ARBA" id="ARBA00022737"/>
    </source>
</evidence>
<dbReference type="EMBL" id="JBHTII010000001">
    <property type="protein sequence ID" value="MFD0790942.1"/>
    <property type="molecule type" value="Genomic_DNA"/>
</dbReference>
<dbReference type="SUPFAM" id="SSF52540">
    <property type="entry name" value="P-loop containing nucleoside triphosphate hydrolases"/>
    <property type="match status" value="2"/>
</dbReference>
<dbReference type="RefSeq" id="WP_204978759.1">
    <property type="nucleotide sequence ID" value="NZ_JBHTII010000001.1"/>
</dbReference>
<reference evidence="13" key="1">
    <citation type="journal article" date="2019" name="Int. J. Syst. Evol. Microbiol.">
        <title>The Global Catalogue of Microorganisms (GCM) 10K type strain sequencing project: providing services to taxonomists for standard genome sequencing and annotation.</title>
        <authorList>
            <consortium name="The Broad Institute Genomics Platform"/>
            <consortium name="The Broad Institute Genome Sequencing Center for Infectious Disease"/>
            <person name="Wu L."/>
            <person name="Ma J."/>
        </authorList>
    </citation>
    <scope>NUCLEOTIDE SEQUENCE [LARGE SCALE GENOMIC DNA]</scope>
    <source>
        <strain evidence="13">CCUG 54523</strain>
    </source>
</reference>
<feature type="transmembrane region" description="Helical" evidence="10">
    <location>
        <begin position="604"/>
        <end position="627"/>
    </location>
</feature>
<dbReference type="Pfam" id="PF02653">
    <property type="entry name" value="BPD_transp_2"/>
    <property type="match status" value="1"/>
</dbReference>
<dbReference type="PROSITE" id="PS50893">
    <property type="entry name" value="ABC_TRANSPORTER_2"/>
    <property type="match status" value="2"/>
</dbReference>
<feature type="domain" description="ABC transporter" evidence="11">
    <location>
        <begin position="12"/>
        <end position="245"/>
    </location>
</feature>
<evidence type="ECO:0000256" key="4">
    <source>
        <dbReference type="ARBA" id="ARBA00022692"/>
    </source>
</evidence>
<keyword evidence="2" id="KW-0813">Transport</keyword>
<evidence type="ECO:0000256" key="2">
    <source>
        <dbReference type="ARBA" id="ARBA00022448"/>
    </source>
</evidence>
<dbReference type="GO" id="GO:0005524">
    <property type="term" value="F:ATP binding"/>
    <property type="evidence" value="ECO:0007669"/>
    <property type="project" value="UniProtKB-KW"/>
</dbReference>
<keyword evidence="3" id="KW-1003">Cell membrane</keyword>
<evidence type="ECO:0000256" key="6">
    <source>
        <dbReference type="ARBA" id="ARBA00022741"/>
    </source>
</evidence>
<comment type="caution">
    <text evidence="12">The sequence shown here is derived from an EMBL/GenBank/DDBJ whole genome shotgun (WGS) entry which is preliminary data.</text>
</comment>
<comment type="subcellular location">
    <subcellularLocation>
        <location evidence="1">Cell membrane</location>
        <topology evidence="1">Multi-pass membrane protein</topology>
    </subcellularLocation>
</comment>
<dbReference type="InterPro" id="IPR003439">
    <property type="entry name" value="ABC_transporter-like_ATP-bd"/>
</dbReference>
<evidence type="ECO:0000256" key="1">
    <source>
        <dbReference type="ARBA" id="ARBA00004651"/>
    </source>
</evidence>
<feature type="transmembrane region" description="Helical" evidence="10">
    <location>
        <begin position="755"/>
        <end position="772"/>
    </location>
</feature>
<keyword evidence="4 10" id="KW-0812">Transmembrane</keyword>
<dbReference type="CDD" id="cd03215">
    <property type="entry name" value="ABC_Carb_Monos_II"/>
    <property type="match status" value="1"/>
</dbReference>
<dbReference type="CDD" id="cd03216">
    <property type="entry name" value="ABC_Carb_Monos_I"/>
    <property type="match status" value="1"/>
</dbReference>
<feature type="transmembrane region" description="Helical" evidence="10">
    <location>
        <begin position="779"/>
        <end position="800"/>
    </location>
</feature>
<keyword evidence="6" id="KW-0547">Nucleotide-binding</keyword>
<dbReference type="InterPro" id="IPR003593">
    <property type="entry name" value="AAA+_ATPase"/>
</dbReference>
<dbReference type="InterPro" id="IPR050107">
    <property type="entry name" value="ABC_carbohydrate_import_ATPase"/>
</dbReference>
<keyword evidence="7 12" id="KW-0067">ATP-binding</keyword>
<dbReference type="Proteomes" id="UP001597055">
    <property type="component" value="Unassembled WGS sequence"/>
</dbReference>
<proteinExistence type="predicted"/>
<feature type="transmembrane region" description="Helical" evidence="10">
    <location>
        <begin position="634"/>
        <end position="652"/>
    </location>
</feature>